<keyword evidence="1" id="KW-0472">Membrane</keyword>
<feature type="transmembrane region" description="Helical" evidence="1">
    <location>
        <begin position="37"/>
        <end position="57"/>
    </location>
</feature>
<organism evidence="2 3">
    <name type="scientific">Prauserella rugosa</name>
    <dbReference type="NCBI Taxonomy" id="43354"/>
    <lineage>
        <taxon>Bacteria</taxon>
        <taxon>Bacillati</taxon>
        <taxon>Actinomycetota</taxon>
        <taxon>Actinomycetes</taxon>
        <taxon>Pseudonocardiales</taxon>
        <taxon>Pseudonocardiaceae</taxon>
        <taxon>Prauserella</taxon>
    </lineage>
</organism>
<protein>
    <submittedName>
        <fullName evidence="2">Uncharacterized protein</fullName>
    </submittedName>
</protein>
<feature type="transmembrane region" description="Helical" evidence="1">
    <location>
        <begin position="63"/>
        <end position="81"/>
    </location>
</feature>
<gene>
    <name evidence="2" type="ORF">JD82_03083</name>
</gene>
<feature type="transmembrane region" description="Helical" evidence="1">
    <location>
        <begin position="6"/>
        <end position="25"/>
    </location>
</feature>
<evidence type="ECO:0000313" key="2">
    <source>
        <dbReference type="EMBL" id="TWH21228.1"/>
    </source>
</evidence>
<keyword evidence="1" id="KW-1133">Transmembrane helix</keyword>
<dbReference type="EMBL" id="VLJV01000001">
    <property type="protein sequence ID" value="TWH21228.1"/>
    <property type="molecule type" value="Genomic_DNA"/>
</dbReference>
<comment type="caution">
    <text evidence="2">The sequence shown here is derived from an EMBL/GenBank/DDBJ whole genome shotgun (WGS) entry which is preliminary data.</text>
</comment>
<dbReference type="OrthoDB" id="3701102at2"/>
<evidence type="ECO:0000313" key="3">
    <source>
        <dbReference type="Proteomes" id="UP000317303"/>
    </source>
</evidence>
<keyword evidence="3" id="KW-1185">Reference proteome</keyword>
<name>A0A660CCE6_9PSEU</name>
<evidence type="ECO:0000256" key="1">
    <source>
        <dbReference type="SAM" id="Phobius"/>
    </source>
</evidence>
<accession>A0A660CCE6</accession>
<keyword evidence="1" id="KW-0812">Transmembrane</keyword>
<reference evidence="2 3" key="1">
    <citation type="submission" date="2019-07" db="EMBL/GenBank/DDBJ databases">
        <title>R&amp;d 2014.</title>
        <authorList>
            <person name="Klenk H.-P."/>
        </authorList>
    </citation>
    <scope>NUCLEOTIDE SEQUENCE [LARGE SCALE GENOMIC DNA]</scope>
    <source>
        <strain evidence="2 3">DSM 43194</strain>
    </source>
</reference>
<dbReference type="Proteomes" id="UP000317303">
    <property type="component" value="Unassembled WGS sequence"/>
</dbReference>
<sequence length="82" mass="8703">METWRIFATALLGVSGLLTVLIVMARVREKTGRWQAVAVAALVGVTALLLTCVLMLTTLPADVSWWLAGGLTVFVAVLAFAS</sequence>
<proteinExistence type="predicted"/>
<dbReference type="AlphaFoldDB" id="A0A660CCE6"/>
<dbReference type="RefSeq" id="WP_030532143.1">
    <property type="nucleotide sequence ID" value="NZ_JOIJ01000007.1"/>
</dbReference>